<sequence length="116" mass="13363">YRVYTSVLIPLEPSMFNLQGLSQLVKVFKLIQRNYNKSLKVEGVLLTRVDARTTLTGDFKEELKDIFADKLFNVIIHQNAAIVRAQIEGKPVLYYDKRSKGAEEYMLLAKEVIKRA</sequence>
<organism evidence="2 3">
    <name type="scientific">Clostridium tarantellae</name>
    <dbReference type="NCBI Taxonomy" id="39493"/>
    <lineage>
        <taxon>Bacteria</taxon>
        <taxon>Bacillati</taxon>
        <taxon>Bacillota</taxon>
        <taxon>Clostridia</taxon>
        <taxon>Eubacteriales</taxon>
        <taxon>Clostridiaceae</taxon>
        <taxon>Clostridium</taxon>
    </lineage>
</organism>
<evidence type="ECO:0000313" key="2">
    <source>
        <dbReference type="EMBL" id="MPQ45323.1"/>
    </source>
</evidence>
<gene>
    <name evidence="2" type="ORF">GBZ86_16555</name>
</gene>
<dbReference type="PANTHER" id="PTHR13696">
    <property type="entry name" value="P-LOOP CONTAINING NUCLEOSIDE TRIPHOSPHATE HYDROLASE"/>
    <property type="match status" value="1"/>
</dbReference>
<keyword evidence="3" id="KW-1185">Reference proteome</keyword>
<evidence type="ECO:0000259" key="1">
    <source>
        <dbReference type="Pfam" id="PF01656"/>
    </source>
</evidence>
<proteinExistence type="predicted"/>
<accession>A0A6I1MRA5</accession>
<dbReference type="Gene3D" id="3.40.50.300">
    <property type="entry name" value="P-loop containing nucleotide triphosphate hydrolases"/>
    <property type="match status" value="1"/>
</dbReference>
<dbReference type="InterPro" id="IPR050678">
    <property type="entry name" value="DNA_Partitioning_ATPase"/>
</dbReference>
<feature type="non-terminal residue" evidence="2">
    <location>
        <position position="1"/>
    </location>
</feature>
<feature type="domain" description="CobQ/CobB/MinD/ParA nucleotide binding" evidence="1">
    <location>
        <begin position="20"/>
        <end position="92"/>
    </location>
</feature>
<name>A0A6I1MRA5_9CLOT</name>
<comment type="caution">
    <text evidence="2">The sequence shown here is derived from an EMBL/GenBank/DDBJ whole genome shotgun (WGS) entry which is preliminary data.</text>
</comment>
<dbReference type="SUPFAM" id="SSF52540">
    <property type="entry name" value="P-loop containing nucleoside triphosphate hydrolases"/>
    <property type="match status" value="1"/>
</dbReference>
<protein>
    <submittedName>
        <fullName evidence="2">ParA family protein</fullName>
    </submittedName>
</protein>
<dbReference type="AlphaFoldDB" id="A0A6I1MRA5"/>
<dbReference type="EMBL" id="WHJC01000602">
    <property type="protein sequence ID" value="MPQ45323.1"/>
    <property type="molecule type" value="Genomic_DNA"/>
</dbReference>
<dbReference type="InterPro" id="IPR002586">
    <property type="entry name" value="CobQ/CobB/MinD/ParA_Nub-bd_dom"/>
</dbReference>
<dbReference type="InterPro" id="IPR027417">
    <property type="entry name" value="P-loop_NTPase"/>
</dbReference>
<dbReference type="Pfam" id="PF01656">
    <property type="entry name" value="CbiA"/>
    <property type="match status" value="1"/>
</dbReference>
<dbReference type="Proteomes" id="UP000430345">
    <property type="component" value="Unassembled WGS sequence"/>
</dbReference>
<evidence type="ECO:0000313" key="3">
    <source>
        <dbReference type="Proteomes" id="UP000430345"/>
    </source>
</evidence>
<reference evidence="2 3" key="1">
    <citation type="submission" date="2019-10" db="EMBL/GenBank/DDBJ databases">
        <title>The Genome Sequence of Clostridium tarantellae Isolated from Fish Brain.</title>
        <authorList>
            <person name="Bano L."/>
            <person name="Kiel M."/>
            <person name="Sales G."/>
            <person name="Doxey A.C."/>
            <person name="Mansfield M.J."/>
            <person name="Schiavone M."/>
            <person name="Rossetto O."/>
            <person name="Pirazzini M."/>
            <person name="Dobrindt U."/>
            <person name="Montecucco C."/>
        </authorList>
    </citation>
    <scope>NUCLEOTIDE SEQUENCE [LARGE SCALE GENOMIC DNA]</scope>
    <source>
        <strain evidence="2 3">DSM 3997</strain>
    </source>
</reference>
<dbReference type="PANTHER" id="PTHR13696:SF99">
    <property type="entry name" value="COBYRINIC ACID AC-DIAMIDE SYNTHASE"/>
    <property type="match status" value="1"/>
</dbReference>